<accession>A0A916QJ42</accession>
<dbReference type="Proteomes" id="UP000654993">
    <property type="component" value="Unassembled WGS sequence"/>
</dbReference>
<dbReference type="AlphaFoldDB" id="A0A916QJ42"/>
<dbReference type="RefSeq" id="WP_200967642.1">
    <property type="nucleotide sequence ID" value="NZ_BMAQ01000047.1"/>
</dbReference>
<protein>
    <submittedName>
        <fullName evidence="3">Germination protein GerD</fullName>
    </submittedName>
</protein>
<gene>
    <name evidence="3" type="ORF">PRECH8_27430</name>
</gene>
<dbReference type="EMBL" id="BMAQ01000047">
    <property type="protein sequence ID" value="GFR39447.1"/>
    <property type="molecule type" value="Genomic_DNA"/>
</dbReference>
<feature type="chain" id="PRO_5039329478" evidence="1">
    <location>
        <begin position="22"/>
        <end position="195"/>
    </location>
</feature>
<dbReference type="NCBIfam" id="NF040801">
    <property type="entry name" value="spore_GerD"/>
    <property type="match status" value="1"/>
</dbReference>
<feature type="signal peptide" evidence="1">
    <location>
        <begin position="1"/>
        <end position="21"/>
    </location>
</feature>
<proteinExistence type="predicted"/>
<dbReference type="InterPro" id="IPR041262">
    <property type="entry name" value="GerD_central"/>
</dbReference>
<name>A0A916QJ42_9BACL</name>
<sequence length="195" mass="22366">MLRLRHIIPCILMILLLASCAAQQPSSGADYKEIKSMVIDILKTEEGKKAIEEAQKSSEQSSGAIMQMLSSPQGQQIQMAVKEVLTDPKYPEYLKQMMTDPKFAGEFAKAVQEANKDIHKQLMTDPEYQSLLIDIMKQEDFKKIIMEVMKGKEYRQQTMTIMQEAIENPLFRLELMELLKKAMEEESKSKEEQKG</sequence>
<evidence type="ECO:0000313" key="3">
    <source>
        <dbReference type="EMBL" id="GFR39447.1"/>
    </source>
</evidence>
<organism evidence="3 4">
    <name type="scientific">Insulibacter thermoxylanivorax</name>
    <dbReference type="NCBI Taxonomy" id="2749268"/>
    <lineage>
        <taxon>Bacteria</taxon>
        <taxon>Bacillati</taxon>
        <taxon>Bacillota</taxon>
        <taxon>Bacilli</taxon>
        <taxon>Bacillales</taxon>
        <taxon>Paenibacillaceae</taxon>
        <taxon>Insulibacter</taxon>
    </lineage>
</organism>
<reference evidence="3" key="1">
    <citation type="submission" date="2020-08" db="EMBL/GenBank/DDBJ databases">
        <authorList>
            <person name="Uke A."/>
            <person name="Chhe C."/>
            <person name="Baramee S."/>
            <person name="Kosugi A."/>
        </authorList>
    </citation>
    <scope>NUCLEOTIDE SEQUENCE</scope>
    <source>
        <strain evidence="3">DA-C8</strain>
    </source>
</reference>
<feature type="domain" description="Spore germination GerD central core" evidence="2">
    <location>
        <begin position="75"/>
        <end position="183"/>
    </location>
</feature>
<keyword evidence="4" id="KW-1185">Reference proteome</keyword>
<keyword evidence="1" id="KW-0732">Signal</keyword>
<evidence type="ECO:0000259" key="2">
    <source>
        <dbReference type="Pfam" id="PF17898"/>
    </source>
</evidence>
<dbReference type="Pfam" id="PF17898">
    <property type="entry name" value="GerD"/>
    <property type="match status" value="1"/>
</dbReference>
<comment type="caution">
    <text evidence="3">The sequence shown here is derived from an EMBL/GenBank/DDBJ whole genome shotgun (WGS) entry which is preliminary data.</text>
</comment>
<reference evidence="3" key="2">
    <citation type="journal article" date="2021" name="Data Brief">
        <title>Draft genome sequence data of the facultative, thermophilic, xylanolytic bacterium Paenibacillus sp. strain DA-C8.</title>
        <authorList>
            <person name="Chhe C."/>
            <person name="Uke A."/>
            <person name="Baramee S."/>
            <person name="Ungkulpasvich U."/>
            <person name="Tachaapaikoon C."/>
            <person name="Pason P."/>
            <person name="Waeonukul R."/>
            <person name="Ratanakhanokchai K."/>
            <person name="Kosugi A."/>
        </authorList>
    </citation>
    <scope>NUCLEOTIDE SEQUENCE</scope>
    <source>
        <strain evidence="3">DA-C8</strain>
    </source>
</reference>
<evidence type="ECO:0000256" key="1">
    <source>
        <dbReference type="SAM" id="SignalP"/>
    </source>
</evidence>
<evidence type="ECO:0000313" key="4">
    <source>
        <dbReference type="Proteomes" id="UP000654993"/>
    </source>
</evidence>
<dbReference type="PROSITE" id="PS51257">
    <property type="entry name" value="PROKAR_LIPOPROTEIN"/>
    <property type="match status" value="1"/>
</dbReference>